<evidence type="ECO:0000313" key="2">
    <source>
        <dbReference type="EMBL" id="KAH7155171.1"/>
    </source>
</evidence>
<sequence length="206" mass="21898">MKKEIQEAGAEEKASVHLRGLSRSAIHATLLLDSAGDALSGLLTDNGLLHLISRPALSPTAQRDRDPRPLCAASLASACLTSRAPVAGLGRFPCSLHTWRESAPNTAKQRASIDYSPLYASIMPGDQPRCQLVLRLRGYAVGPDWALWTLGLAPPDLGGRLLVGSEIQNGPCAVGPDGLLQLPIAGPRGREIDKSTARNSSRKREV</sequence>
<dbReference type="Proteomes" id="UP000717696">
    <property type="component" value="Unassembled WGS sequence"/>
</dbReference>
<evidence type="ECO:0000256" key="1">
    <source>
        <dbReference type="SAM" id="MobiDB-lite"/>
    </source>
</evidence>
<name>A0A9P9F8A7_9HYPO</name>
<dbReference type="EMBL" id="JAGMUU010000004">
    <property type="protein sequence ID" value="KAH7155171.1"/>
    <property type="molecule type" value="Genomic_DNA"/>
</dbReference>
<feature type="region of interest" description="Disordered" evidence="1">
    <location>
        <begin position="185"/>
        <end position="206"/>
    </location>
</feature>
<proteinExistence type="predicted"/>
<organism evidence="2 3">
    <name type="scientific">Dactylonectria estremocensis</name>
    <dbReference type="NCBI Taxonomy" id="1079267"/>
    <lineage>
        <taxon>Eukaryota</taxon>
        <taxon>Fungi</taxon>
        <taxon>Dikarya</taxon>
        <taxon>Ascomycota</taxon>
        <taxon>Pezizomycotina</taxon>
        <taxon>Sordariomycetes</taxon>
        <taxon>Hypocreomycetidae</taxon>
        <taxon>Hypocreales</taxon>
        <taxon>Nectriaceae</taxon>
        <taxon>Dactylonectria</taxon>
    </lineage>
</organism>
<dbReference type="AlphaFoldDB" id="A0A9P9F8A7"/>
<feature type="compositionally biased region" description="Basic and acidic residues" evidence="1">
    <location>
        <begin position="188"/>
        <end position="206"/>
    </location>
</feature>
<gene>
    <name evidence="2" type="ORF">B0J13DRAFT_604213</name>
</gene>
<comment type="caution">
    <text evidence="2">The sequence shown here is derived from an EMBL/GenBank/DDBJ whole genome shotgun (WGS) entry which is preliminary data.</text>
</comment>
<accession>A0A9P9F8A7</accession>
<keyword evidence="3" id="KW-1185">Reference proteome</keyword>
<protein>
    <submittedName>
        <fullName evidence="2">Uncharacterized protein</fullName>
    </submittedName>
</protein>
<reference evidence="2" key="1">
    <citation type="journal article" date="2021" name="Nat. Commun.">
        <title>Genetic determinants of endophytism in the Arabidopsis root mycobiome.</title>
        <authorList>
            <person name="Mesny F."/>
            <person name="Miyauchi S."/>
            <person name="Thiergart T."/>
            <person name="Pickel B."/>
            <person name="Atanasova L."/>
            <person name="Karlsson M."/>
            <person name="Huettel B."/>
            <person name="Barry K.W."/>
            <person name="Haridas S."/>
            <person name="Chen C."/>
            <person name="Bauer D."/>
            <person name="Andreopoulos W."/>
            <person name="Pangilinan J."/>
            <person name="LaButti K."/>
            <person name="Riley R."/>
            <person name="Lipzen A."/>
            <person name="Clum A."/>
            <person name="Drula E."/>
            <person name="Henrissat B."/>
            <person name="Kohler A."/>
            <person name="Grigoriev I.V."/>
            <person name="Martin F.M."/>
            <person name="Hacquard S."/>
        </authorList>
    </citation>
    <scope>NUCLEOTIDE SEQUENCE</scope>
    <source>
        <strain evidence="2">MPI-CAGE-AT-0021</strain>
    </source>
</reference>
<feature type="non-terminal residue" evidence="2">
    <location>
        <position position="206"/>
    </location>
</feature>
<evidence type="ECO:0000313" key="3">
    <source>
        <dbReference type="Proteomes" id="UP000717696"/>
    </source>
</evidence>